<name>A0ABD0QJW6_CIRMR</name>
<evidence type="ECO:0000313" key="1">
    <source>
        <dbReference type="EMBL" id="KAL0186343.1"/>
    </source>
</evidence>
<gene>
    <name evidence="1" type="ORF">M9458_018013</name>
</gene>
<accession>A0ABD0QJW6</accession>
<dbReference type="Proteomes" id="UP001529510">
    <property type="component" value="Unassembled WGS sequence"/>
</dbReference>
<sequence length="50" mass="5737">WDDSDLAIVYVLDRKLYFAQHTISPGRRGVFSALDLTDQLRAASTHLYLQ</sequence>
<dbReference type="EMBL" id="JAMKFB020000008">
    <property type="protein sequence ID" value="KAL0186343.1"/>
    <property type="molecule type" value="Genomic_DNA"/>
</dbReference>
<dbReference type="AlphaFoldDB" id="A0ABD0QJW6"/>
<feature type="non-terminal residue" evidence="1">
    <location>
        <position position="1"/>
    </location>
</feature>
<feature type="non-terminal residue" evidence="1">
    <location>
        <position position="50"/>
    </location>
</feature>
<organism evidence="1 2">
    <name type="scientific">Cirrhinus mrigala</name>
    <name type="common">Mrigala</name>
    <dbReference type="NCBI Taxonomy" id="683832"/>
    <lineage>
        <taxon>Eukaryota</taxon>
        <taxon>Metazoa</taxon>
        <taxon>Chordata</taxon>
        <taxon>Craniata</taxon>
        <taxon>Vertebrata</taxon>
        <taxon>Euteleostomi</taxon>
        <taxon>Actinopterygii</taxon>
        <taxon>Neopterygii</taxon>
        <taxon>Teleostei</taxon>
        <taxon>Ostariophysi</taxon>
        <taxon>Cypriniformes</taxon>
        <taxon>Cyprinidae</taxon>
        <taxon>Labeoninae</taxon>
        <taxon>Labeonini</taxon>
        <taxon>Cirrhinus</taxon>
    </lineage>
</organism>
<keyword evidence="2" id="KW-1185">Reference proteome</keyword>
<protein>
    <submittedName>
        <fullName evidence="1">Uncharacterized protein</fullName>
    </submittedName>
</protein>
<proteinExistence type="predicted"/>
<evidence type="ECO:0000313" key="2">
    <source>
        <dbReference type="Proteomes" id="UP001529510"/>
    </source>
</evidence>
<reference evidence="1 2" key="1">
    <citation type="submission" date="2024-05" db="EMBL/GenBank/DDBJ databases">
        <title>Genome sequencing and assembly of Indian major carp, Cirrhinus mrigala (Hamilton, 1822).</title>
        <authorList>
            <person name="Mohindra V."/>
            <person name="Chowdhury L.M."/>
            <person name="Lal K."/>
            <person name="Jena J.K."/>
        </authorList>
    </citation>
    <scope>NUCLEOTIDE SEQUENCE [LARGE SCALE GENOMIC DNA]</scope>
    <source>
        <strain evidence="1">CM1030</strain>
        <tissue evidence="1">Blood</tissue>
    </source>
</reference>
<comment type="caution">
    <text evidence="1">The sequence shown here is derived from an EMBL/GenBank/DDBJ whole genome shotgun (WGS) entry which is preliminary data.</text>
</comment>